<organism evidence="1">
    <name type="scientific">viral metagenome</name>
    <dbReference type="NCBI Taxonomy" id="1070528"/>
    <lineage>
        <taxon>unclassified sequences</taxon>
        <taxon>metagenomes</taxon>
        <taxon>organismal metagenomes</taxon>
    </lineage>
</organism>
<gene>
    <name evidence="1" type="ORF">TM448A00586_0005</name>
</gene>
<protein>
    <submittedName>
        <fullName evidence="1">Uncharacterized protein</fullName>
    </submittedName>
</protein>
<accession>A0A6H1ZHR0</accession>
<dbReference type="EMBL" id="MT144028">
    <property type="protein sequence ID" value="QJA46999.1"/>
    <property type="molecule type" value="Genomic_DNA"/>
</dbReference>
<sequence length="71" mass="8227">MIISFQISDTMQFQDYYGICYALNWNSAGTVPTLGVPKYNFFTESRERFKAGDRESFKAGKRDRFKVPTTV</sequence>
<name>A0A6H1ZHR0_9ZZZZ</name>
<dbReference type="AlphaFoldDB" id="A0A6H1ZHR0"/>
<evidence type="ECO:0000313" key="1">
    <source>
        <dbReference type="EMBL" id="QJA46999.1"/>
    </source>
</evidence>
<proteinExistence type="predicted"/>
<reference evidence="1" key="1">
    <citation type="submission" date="2020-03" db="EMBL/GenBank/DDBJ databases">
        <title>The deep terrestrial virosphere.</title>
        <authorList>
            <person name="Holmfeldt K."/>
            <person name="Nilsson E."/>
            <person name="Simone D."/>
            <person name="Lopez-Fernandez M."/>
            <person name="Wu X."/>
            <person name="de Brujin I."/>
            <person name="Lundin D."/>
            <person name="Andersson A."/>
            <person name="Bertilsson S."/>
            <person name="Dopson M."/>
        </authorList>
    </citation>
    <scope>NUCLEOTIDE SEQUENCE</scope>
    <source>
        <strain evidence="1">TM448A00586</strain>
    </source>
</reference>